<keyword evidence="3" id="KW-1185">Reference proteome</keyword>
<evidence type="ECO:0000313" key="2">
    <source>
        <dbReference type="EMBL" id="KAJ8441718.1"/>
    </source>
</evidence>
<proteinExistence type="predicted"/>
<evidence type="ECO:0000259" key="1">
    <source>
        <dbReference type="Pfam" id="PF14392"/>
    </source>
</evidence>
<dbReference type="Proteomes" id="UP001153076">
    <property type="component" value="Unassembled WGS sequence"/>
</dbReference>
<protein>
    <recommendedName>
        <fullName evidence="1">Zinc knuckle CX2CX4HX4C domain-containing protein</fullName>
    </recommendedName>
</protein>
<dbReference type="Pfam" id="PF14392">
    <property type="entry name" value="zf-CCHC_4"/>
    <property type="match status" value="1"/>
</dbReference>
<dbReference type="PANTHER" id="PTHR33710:SF71">
    <property type="entry name" value="ENDONUCLEASE_EXONUCLEASE_PHOSPHATASE DOMAIN-CONTAINING PROTEIN"/>
    <property type="match status" value="1"/>
</dbReference>
<dbReference type="InterPro" id="IPR025836">
    <property type="entry name" value="Zn_knuckle_CX2CX4HX4C"/>
</dbReference>
<reference evidence="2" key="1">
    <citation type="submission" date="2022-04" db="EMBL/GenBank/DDBJ databases">
        <title>Carnegiea gigantea Genome sequencing and assembly v2.</title>
        <authorList>
            <person name="Copetti D."/>
            <person name="Sanderson M.J."/>
            <person name="Burquez A."/>
            <person name="Wojciechowski M.F."/>
        </authorList>
    </citation>
    <scope>NUCLEOTIDE SEQUENCE</scope>
    <source>
        <strain evidence="2">SGP5-SGP5p</strain>
        <tissue evidence="2">Aerial part</tissue>
    </source>
</reference>
<dbReference type="OrthoDB" id="1298693at2759"/>
<dbReference type="EMBL" id="JAKOGI010000156">
    <property type="protein sequence ID" value="KAJ8441718.1"/>
    <property type="molecule type" value="Genomic_DNA"/>
</dbReference>
<name>A0A9Q1QGL4_9CARY</name>
<gene>
    <name evidence="2" type="ORF">Cgig2_019105</name>
</gene>
<accession>A0A9Q1QGL4</accession>
<feature type="domain" description="Zinc knuckle CX2CX4HX4C" evidence="1">
    <location>
        <begin position="5"/>
        <end position="36"/>
    </location>
</feature>
<dbReference type="PANTHER" id="PTHR33710">
    <property type="entry name" value="BNAC02G09200D PROTEIN"/>
    <property type="match status" value="1"/>
</dbReference>
<organism evidence="2 3">
    <name type="scientific">Carnegiea gigantea</name>
    <dbReference type="NCBI Taxonomy" id="171969"/>
    <lineage>
        <taxon>Eukaryota</taxon>
        <taxon>Viridiplantae</taxon>
        <taxon>Streptophyta</taxon>
        <taxon>Embryophyta</taxon>
        <taxon>Tracheophyta</taxon>
        <taxon>Spermatophyta</taxon>
        <taxon>Magnoliopsida</taxon>
        <taxon>eudicotyledons</taxon>
        <taxon>Gunneridae</taxon>
        <taxon>Pentapetalae</taxon>
        <taxon>Caryophyllales</taxon>
        <taxon>Cactineae</taxon>
        <taxon>Cactaceae</taxon>
        <taxon>Cactoideae</taxon>
        <taxon>Echinocereeae</taxon>
        <taxon>Carnegiea</taxon>
    </lineage>
</organism>
<dbReference type="AlphaFoldDB" id="A0A9Q1QGL4"/>
<evidence type="ECO:0000313" key="3">
    <source>
        <dbReference type="Proteomes" id="UP001153076"/>
    </source>
</evidence>
<comment type="caution">
    <text evidence="2">The sequence shown here is derived from an EMBL/GenBank/DDBJ whole genome shotgun (WGS) entry which is preliminary data.</text>
</comment>
<sequence>MVKLNGKAMWTKFKYLKLPDFCYGCGVLGHTLKTCEVTDPDTLACELQYGAWLRASPMKPDVAMLKWRLPKNEGCLLPSGTNTWAPHYISSYPLMWVQQTGGTGRDQSAIMLIDERTDVIPFREVFKRKLGNWSLLFPEAQVQHLDLDISDHLPILLRCHLRSRDRNHRGKRFQFENMWATNPGIQDVIADAWKSTSGPDSVDSLLLKIDKCVSSLMQWNDEHFGNVRREIRRLEGQLPREYELGKRKDILGKIREWWKREEILWWQRAKSDYLKYGDSNTCWFHSCATMRRARNHIEALTEEDGGVNEDRRRDIRLILDIREVLSYNKYLSLPTIVGRSKRRPFLFIWDRIWKRLTGDVIVAGTRWLIDNGSSMDIWGSRWLPRPRSFGVITAKPKAPQIMKACDLIDYKRTSWGEELIRETFVPYDTEQILSIPLCDQ</sequence>